<organism evidence="11 12">
    <name type="scientific">Mucilaginibacter dorajii</name>
    <dbReference type="NCBI Taxonomy" id="692994"/>
    <lineage>
        <taxon>Bacteria</taxon>
        <taxon>Pseudomonadati</taxon>
        <taxon>Bacteroidota</taxon>
        <taxon>Sphingobacteriia</taxon>
        <taxon>Sphingobacteriales</taxon>
        <taxon>Sphingobacteriaceae</taxon>
        <taxon>Mucilaginibacter</taxon>
    </lineage>
</organism>
<comment type="function">
    <text evidence="8">Pectinolytic enzyme involved in the degradation of xylogalacturonan (xga), a galacturonan backbone heavily substituted with xylose, and which is one important component of the hairy regions of pectin. Activity requires a galacturonic acid backbone substituted with xylose.</text>
</comment>
<dbReference type="SUPFAM" id="SSF51126">
    <property type="entry name" value="Pectin lyase-like"/>
    <property type="match status" value="1"/>
</dbReference>
<dbReference type="Gene3D" id="2.160.20.10">
    <property type="entry name" value="Single-stranded right-handed beta-helix, Pectin lyase-like"/>
    <property type="match status" value="1"/>
</dbReference>
<dbReference type="Pfam" id="PF00295">
    <property type="entry name" value="Glyco_hydro_28"/>
    <property type="match status" value="1"/>
</dbReference>
<gene>
    <name evidence="11" type="ORF">GCM10022210_07960</name>
</gene>
<accession>A0ABP7PAK7</accession>
<evidence type="ECO:0000256" key="8">
    <source>
        <dbReference type="ARBA" id="ARBA00037278"/>
    </source>
</evidence>
<evidence type="ECO:0000256" key="9">
    <source>
        <dbReference type="RuleBase" id="RU361169"/>
    </source>
</evidence>
<dbReference type="InterPro" id="IPR000743">
    <property type="entry name" value="Glyco_hydro_28"/>
</dbReference>
<evidence type="ECO:0000256" key="7">
    <source>
        <dbReference type="ARBA" id="ARBA00023326"/>
    </source>
</evidence>
<feature type="chain" id="PRO_5045902956" description="Endo-polygalacturonase" evidence="10">
    <location>
        <begin position="21"/>
        <end position="508"/>
    </location>
</feature>
<name>A0ABP7PAK7_9SPHI</name>
<keyword evidence="7" id="KW-0624">Polysaccharide degradation</keyword>
<keyword evidence="2" id="KW-0677">Repeat</keyword>
<reference evidence="12" key="1">
    <citation type="journal article" date="2019" name="Int. J. Syst. Evol. Microbiol.">
        <title>The Global Catalogue of Microorganisms (GCM) 10K type strain sequencing project: providing services to taxonomists for standard genome sequencing and annotation.</title>
        <authorList>
            <consortium name="The Broad Institute Genomics Platform"/>
            <consortium name="The Broad Institute Genome Sequencing Center for Infectious Disease"/>
            <person name="Wu L."/>
            <person name="Ma J."/>
        </authorList>
    </citation>
    <scope>NUCLEOTIDE SEQUENCE [LARGE SCALE GENOMIC DNA]</scope>
    <source>
        <strain evidence="12">JCM 16601</strain>
    </source>
</reference>
<protein>
    <recommendedName>
        <fullName evidence="13">Endo-polygalacturonase</fullName>
    </recommendedName>
</protein>
<keyword evidence="10" id="KW-0732">Signal</keyword>
<keyword evidence="3 9" id="KW-0378">Hydrolase</keyword>
<dbReference type="InterPro" id="IPR011050">
    <property type="entry name" value="Pectin_lyase_fold/virulence"/>
</dbReference>
<proteinExistence type="inferred from homology"/>
<evidence type="ECO:0000313" key="11">
    <source>
        <dbReference type="EMBL" id="GAA3962450.1"/>
    </source>
</evidence>
<keyword evidence="6 9" id="KW-0326">Glycosidase</keyword>
<dbReference type="PANTHER" id="PTHR31736">
    <property type="match status" value="1"/>
</dbReference>
<dbReference type="RefSeq" id="WP_259091794.1">
    <property type="nucleotide sequence ID" value="NZ_BAAAZC010000006.1"/>
</dbReference>
<dbReference type="PANTHER" id="PTHR31736:SF9">
    <property type="entry name" value="ENDO-XYLOGALACTURONAN HYDROLASE A-RELATED"/>
    <property type="match status" value="1"/>
</dbReference>
<dbReference type="Proteomes" id="UP001500742">
    <property type="component" value="Unassembled WGS sequence"/>
</dbReference>
<keyword evidence="4" id="KW-0325">Glycoprotein</keyword>
<sequence length="508" mass="56402">MKKVFLFVFNIFIVCFYANAELITYNSPDGVVLNKDFKIMVKEDGYKGQIVPVYSASVKEVSGTTNIVQQSSFGYFDFSGKVEVVISYQKGPIRHAKIRPSIYGITPKIIGNTIVFYLTSARNISIEVNDDIFHNLQLFANPIETKKPARTDSNVIYYGPGYHRIGILKVPSNKTVYIDGGAIVQGQLLISRVENVHVMGHGIITQLPLINNSADKQVPDAVKKIDRGRNDQITIEYAKNVSISGLTVLPHKYSVLIGQSTGVIIDNVKSFSSEGNADGIDVFCSSDVLINQVYMRNSDDCVAVYGHRWEYYGNTRNVIVQNSTLWADVAHPVLIGTHGDTAHPDTLEKIKIINVDILDQHENQIDYQGCMALNAGDSNLLRDITFDNIRVDDIRKGQLVNIRVMYNRYYNTSPGKGIENIYFKDIAYNGDKANLSVISGYDETRGIKNVIFENLKINGRVIADNMSGKPGFYKTGDMANILVGEHVEGVRFIQTAATPQGNSGSNND</sequence>
<keyword evidence="12" id="KW-1185">Reference proteome</keyword>
<feature type="signal peptide" evidence="10">
    <location>
        <begin position="1"/>
        <end position="20"/>
    </location>
</feature>
<evidence type="ECO:0000256" key="1">
    <source>
        <dbReference type="ARBA" id="ARBA00008834"/>
    </source>
</evidence>
<dbReference type="InterPro" id="IPR012334">
    <property type="entry name" value="Pectin_lyas_fold"/>
</dbReference>
<evidence type="ECO:0000256" key="6">
    <source>
        <dbReference type="ARBA" id="ARBA00023295"/>
    </source>
</evidence>
<keyword evidence="5" id="KW-0119">Carbohydrate metabolism</keyword>
<evidence type="ECO:0000313" key="12">
    <source>
        <dbReference type="Proteomes" id="UP001500742"/>
    </source>
</evidence>
<dbReference type="EMBL" id="BAAAZC010000006">
    <property type="protein sequence ID" value="GAA3962450.1"/>
    <property type="molecule type" value="Genomic_DNA"/>
</dbReference>
<evidence type="ECO:0000256" key="5">
    <source>
        <dbReference type="ARBA" id="ARBA00023277"/>
    </source>
</evidence>
<comment type="caution">
    <text evidence="11">The sequence shown here is derived from an EMBL/GenBank/DDBJ whole genome shotgun (WGS) entry which is preliminary data.</text>
</comment>
<evidence type="ECO:0000256" key="10">
    <source>
        <dbReference type="SAM" id="SignalP"/>
    </source>
</evidence>
<evidence type="ECO:0000256" key="2">
    <source>
        <dbReference type="ARBA" id="ARBA00022737"/>
    </source>
</evidence>
<evidence type="ECO:0000256" key="3">
    <source>
        <dbReference type="ARBA" id="ARBA00022801"/>
    </source>
</evidence>
<comment type="similarity">
    <text evidence="1 9">Belongs to the glycosyl hydrolase 28 family.</text>
</comment>
<evidence type="ECO:0008006" key="13">
    <source>
        <dbReference type="Google" id="ProtNLM"/>
    </source>
</evidence>
<evidence type="ECO:0000256" key="4">
    <source>
        <dbReference type="ARBA" id="ARBA00023180"/>
    </source>
</evidence>